<sequence length="262" mass="30341">MSVPIVRSEPTAPDDRPTLAFHYGGERITVERSHRCRDVQRVLIKVDPDGRVRVQAPVGASDAEVLQAVKKRGRWIYEQLRTFRAQLAHVTPRQYLSGESHHYLGRRHVLKVIEAPNETQQVRLLRGRLEVSLHRKSPEKVRALLHDWYRERAREVFARRLQAMLAQALWVTAAPPLRIQSMQTQWGSCSPNGRITLNPHLVKAPRDCIDYVILHELCHIAEHNHSERFYRLMQQVMPKWETVKARLDGMAAALLNDTSRQT</sequence>
<dbReference type="PANTHER" id="PTHR30399">
    <property type="entry name" value="UNCHARACTERIZED PROTEIN YGJP"/>
    <property type="match status" value="1"/>
</dbReference>
<evidence type="ECO:0000313" key="2">
    <source>
        <dbReference type="EMBL" id="MFC2973250.1"/>
    </source>
</evidence>
<name>A0ABV7AVD3_9GAMM</name>
<keyword evidence="3" id="KW-1185">Reference proteome</keyword>
<dbReference type="InterPro" id="IPR002725">
    <property type="entry name" value="YgjP-like_metallopeptidase"/>
</dbReference>
<evidence type="ECO:0000313" key="3">
    <source>
        <dbReference type="Proteomes" id="UP001595457"/>
    </source>
</evidence>
<organism evidence="2 3">
    <name type="scientific">Azotobacter bryophylli</name>
    <dbReference type="NCBI Taxonomy" id="1986537"/>
    <lineage>
        <taxon>Bacteria</taxon>
        <taxon>Pseudomonadati</taxon>
        <taxon>Pseudomonadota</taxon>
        <taxon>Gammaproteobacteria</taxon>
        <taxon>Pseudomonadales</taxon>
        <taxon>Pseudomonadaceae</taxon>
        <taxon>Azotobacter</taxon>
    </lineage>
</organism>
<dbReference type="EMBL" id="JBHRSJ010000029">
    <property type="protein sequence ID" value="MFC2973250.1"/>
    <property type="molecule type" value="Genomic_DNA"/>
</dbReference>
<accession>A0ABV7AVD3</accession>
<evidence type="ECO:0000259" key="1">
    <source>
        <dbReference type="Pfam" id="PF01863"/>
    </source>
</evidence>
<feature type="domain" description="YgjP-like metallopeptidase" evidence="1">
    <location>
        <begin position="41"/>
        <end position="248"/>
    </location>
</feature>
<dbReference type="RefSeq" id="WP_377814934.1">
    <property type="nucleotide sequence ID" value="NZ_JBHRSJ010000029.1"/>
</dbReference>
<dbReference type="Pfam" id="PF01863">
    <property type="entry name" value="YgjP-like"/>
    <property type="match status" value="1"/>
</dbReference>
<dbReference type="Proteomes" id="UP001595457">
    <property type="component" value="Unassembled WGS sequence"/>
</dbReference>
<dbReference type="InterPro" id="IPR053136">
    <property type="entry name" value="UTP_pyrophosphatase-like"/>
</dbReference>
<dbReference type="PANTHER" id="PTHR30399:SF1">
    <property type="entry name" value="UTP PYROPHOSPHATASE"/>
    <property type="match status" value="1"/>
</dbReference>
<gene>
    <name evidence="2" type="ORF">ACFOJE_13630</name>
</gene>
<dbReference type="CDD" id="cd07344">
    <property type="entry name" value="M48_yhfN_like"/>
    <property type="match status" value="1"/>
</dbReference>
<protein>
    <submittedName>
        <fullName evidence="2">M48 family metallopeptidase</fullName>
    </submittedName>
</protein>
<proteinExistence type="predicted"/>
<comment type="caution">
    <text evidence="2">The sequence shown here is derived from an EMBL/GenBank/DDBJ whole genome shotgun (WGS) entry which is preliminary data.</text>
</comment>
<dbReference type="Gene3D" id="3.30.2010.10">
    <property type="entry name" value="Metalloproteases ('zincins'), catalytic domain"/>
    <property type="match status" value="1"/>
</dbReference>
<reference evidence="3" key="1">
    <citation type="journal article" date="2019" name="Int. J. Syst. Evol. Microbiol.">
        <title>The Global Catalogue of Microorganisms (GCM) 10K type strain sequencing project: providing services to taxonomists for standard genome sequencing and annotation.</title>
        <authorList>
            <consortium name="The Broad Institute Genomics Platform"/>
            <consortium name="The Broad Institute Genome Sequencing Center for Infectious Disease"/>
            <person name="Wu L."/>
            <person name="Ma J."/>
        </authorList>
    </citation>
    <scope>NUCLEOTIDE SEQUENCE [LARGE SCALE GENOMIC DNA]</scope>
    <source>
        <strain evidence="3">KCTC 62195</strain>
    </source>
</reference>